<dbReference type="Gene3D" id="1.20.1250.20">
    <property type="entry name" value="MFS general substrate transporter like domains"/>
    <property type="match status" value="1"/>
</dbReference>
<dbReference type="Proteomes" id="UP000594262">
    <property type="component" value="Unplaced"/>
</dbReference>
<keyword evidence="2 5" id="KW-0812">Transmembrane</keyword>
<evidence type="ECO:0000313" key="8">
    <source>
        <dbReference type="Proteomes" id="UP000594262"/>
    </source>
</evidence>
<feature type="domain" description="Major facilitator superfamily (MFS) profile" evidence="6">
    <location>
        <begin position="1"/>
        <end position="146"/>
    </location>
</feature>
<feature type="transmembrane region" description="Helical" evidence="5">
    <location>
        <begin position="56"/>
        <end position="81"/>
    </location>
</feature>
<proteinExistence type="predicted"/>
<feature type="transmembrane region" description="Helical" evidence="5">
    <location>
        <begin position="93"/>
        <end position="115"/>
    </location>
</feature>
<keyword evidence="3 5" id="KW-1133">Transmembrane helix</keyword>
<dbReference type="InterPro" id="IPR011701">
    <property type="entry name" value="MFS"/>
</dbReference>
<dbReference type="InterPro" id="IPR020846">
    <property type="entry name" value="MFS_dom"/>
</dbReference>
<dbReference type="InterPro" id="IPR036259">
    <property type="entry name" value="MFS_trans_sf"/>
</dbReference>
<accession>A0A7M6DQ40</accession>
<feature type="transmembrane region" description="Helical" evidence="5">
    <location>
        <begin position="121"/>
        <end position="139"/>
    </location>
</feature>
<dbReference type="PROSITE" id="PS50850">
    <property type="entry name" value="MFS"/>
    <property type="match status" value="1"/>
</dbReference>
<evidence type="ECO:0000256" key="2">
    <source>
        <dbReference type="ARBA" id="ARBA00022692"/>
    </source>
</evidence>
<evidence type="ECO:0000256" key="5">
    <source>
        <dbReference type="SAM" id="Phobius"/>
    </source>
</evidence>
<keyword evidence="8" id="KW-1185">Reference proteome</keyword>
<dbReference type="GO" id="GO:0022857">
    <property type="term" value="F:transmembrane transporter activity"/>
    <property type="evidence" value="ECO:0007669"/>
    <property type="project" value="InterPro"/>
</dbReference>
<dbReference type="Pfam" id="PF07690">
    <property type="entry name" value="MFS_1"/>
    <property type="match status" value="1"/>
</dbReference>
<evidence type="ECO:0000256" key="1">
    <source>
        <dbReference type="ARBA" id="ARBA00004141"/>
    </source>
</evidence>
<dbReference type="SUPFAM" id="SSF103473">
    <property type="entry name" value="MFS general substrate transporter"/>
    <property type="match status" value="1"/>
</dbReference>
<dbReference type="EnsemblMetazoa" id="CLYHEMT021373.1">
    <property type="protein sequence ID" value="CLYHEMP021373.1"/>
    <property type="gene ID" value="CLYHEMG021373"/>
</dbReference>
<dbReference type="OrthoDB" id="5990185at2759"/>
<feature type="transmembrane region" description="Helical" evidence="5">
    <location>
        <begin position="6"/>
        <end position="25"/>
    </location>
</feature>
<evidence type="ECO:0000313" key="7">
    <source>
        <dbReference type="EnsemblMetazoa" id="CLYHEMP021373.1"/>
    </source>
</evidence>
<dbReference type="GO" id="GO:0016020">
    <property type="term" value="C:membrane"/>
    <property type="evidence" value="ECO:0007669"/>
    <property type="project" value="UniProtKB-SubCell"/>
</dbReference>
<protein>
    <recommendedName>
        <fullName evidence="6">Major facilitator superfamily (MFS) profile domain-containing protein</fullName>
    </recommendedName>
</protein>
<evidence type="ECO:0000256" key="3">
    <source>
        <dbReference type="ARBA" id="ARBA00022989"/>
    </source>
</evidence>
<dbReference type="AlphaFoldDB" id="A0A7M6DQ40"/>
<evidence type="ECO:0000259" key="6">
    <source>
        <dbReference type="PROSITE" id="PS50850"/>
    </source>
</evidence>
<evidence type="ECO:0000256" key="4">
    <source>
        <dbReference type="ARBA" id="ARBA00023136"/>
    </source>
</evidence>
<reference evidence="7" key="1">
    <citation type="submission" date="2021-01" db="UniProtKB">
        <authorList>
            <consortium name="EnsemblMetazoa"/>
        </authorList>
    </citation>
    <scope>IDENTIFICATION</scope>
</reference>
<feature type="transmembrane region" description="Helical" evidence="5">
    <location>
        <begin position="32"/>
        <end position="50"/>
    </location>
</feature>
<organism evidence="7 8">
    <name type="scientific">Clytia hemisphaerica</name>
    <dbReference type="NCBI Taxonomy" id="252671"/>
    <lineage>
        <taxon>Eukaryota</taxon>
        <taxon>Metazoa</taxon>
        <taxon>Cnidaria</taxon>
        <taxon>Hydrozoa</taxon>
        <taxon>Hydroidolina</taxon>
        <taxon>Leptothecata</taxon>
        <taxon>Obeliida</taxon>
        <taxon>Clytiidae</taxon>
        <taxon>Clytia</taxon>
    </lineage>
</organism>
<comment type="subcellular location">
    <subcellularLocation>
        <location evidence="1">Membrane</location>
        <topology evidence="1">Multi-pass membrane protein</topology>
    </subcellularLocation>
</comment>
<keyword evidence="4 5" id="KW-0472">Membrane</keyword>
<sequence>MYRDFALTTIVEFPANILLMYFLNLIGRRNTIGGSIIVSGISCLAVAFIPKQGVYNWIRVAMGMFGKFWITFAFSGVYIWSAELYPTVIRAQGLGLMMVASRIGGSAAPWVAQYLSKYGDFVPFLVMGTLSLVSALLCFKLKETNGKPLADTLEEFYAVSEYQRL</sequence>
<name>A0A7M6DQ40_9CNID</name>
<dbReference type="PANTHER" id="PTHR24064">
    <property type="entry name" value="SOLUTE CARRIER FAMILY 22 MEMBER"/>
    <property type="match status" value="1"/>
</dbReference>